<name>C6RGY5_9BACT</name>
<dbReference type="RefSeq" id="WP_004321446.1">
    <property type="nucleotide sequence ID" value="NZ_ACVQ01000022.1"/>
</dbReference>
<dbReference type="GO" id="GO:0005886">
    <property type="term" value="C:plasma membrane"/>
    <property type="evidence" value="ECO:0007669"/>
    <property type="project" value="UniProtKB-SubCell"/>
</dbReference>
<organism evidence="10 11">
    <name type="scientific">Campylobacter showae RM3277</name>
    <dbReference type="NCBI Taxonomy" id="553219"/>
    <lineage>
        <taxon>Bacteria</taxon>
        <taxon>Pseudomonadati</taxon>
        <taxon>Campylobacterota</taxon>
        <taxon>Epsilonproteobacteria</taxon>
        <taxon>Campylobacterales</taxon>
        <taxon>Campylobacteraceae</taxon>
        <taxon>Campylobacter</taxon>
    </lineage>
</organism>
<dbReference type="Gene3D" id="1.20.1560.10">
    <property type="entry name" value="ABC transporter type 1, transmembrane domain"/>
    <property type="match status" value="1"/>
</dbReference>
<dbReference type="GO" id="GO:0016887">
    <property type="term" value="F:ATP hydrolysis activity"/>
    <property type="evidence" value="ECO:0007669"/>
    <property type="project" value="InterPro"/>
</dbReference>
<proteinExistence type="predicted"/>
<dbReference type="InterPro" id="IPR039421">
    <property type="entry name" value="Type_1_exporter"/>
</dbReference>
<sequence>MKVNELKESIKKSKHAMIYAGIFSMFINVLMLTSPLYMLQLYGRVVTSRSLDTLFFLTLIVIFLYLCMMFFEILRSRILVVFSNQIDLRLSERVYDAIFKLSARQPGRVSSQPMRDLNTIKQYLSTNGVFAFLDAPWLPFYILILFFFHPYFGYFSIAAAIVLFILALLNEGATKDGLKRSNDAFGAETRFVDLNLRNSEVIQAMGMNGNLKKIWHKKHNEFLEAHSESSVKAGMYANISKVFRVVSQSLMLGLGAYLVVLQEVNPGMMIAGSIIMGRALAPLDILISSWKSYKNTKESYARLSQFLEDFPADNEKLKLPDPKGDIFLETISLVPPHGKAPTLMGINFELKSGDMCAIIGPSAAGKSSLARAMLGVWPVFHGVVRVDGADITQYNSDHLGQFVGYLPQDVELFEGNIAENIARFGELDSEAIVRAAKLANVHDMILNLPDGYETKIGIGGASLSGGQRQRVALARALYKEPKIIVLDEPNASLDEEGERALFAALASMKGKATIVLITHKLNILNLVDKIAVLNAGRLMYFGARDAVLAELGKANAQQPQVAEQQKRRSISLEDAEG</sequence>
<dbReference type="InterPro" id="IPR010128">
    <property type="entry name" value="ATPase_T1SS_PrtD-like"/>
</dbReference>
<dbReference type="Proteomes" id="UP000003107">
    <property type="component" value="Unassembled WGS sequence"/>
</dbReference>
<evidence type="ECO:0000313" key="10">
    <source>
        <dbReference type="EMBL" id="EET79341.1"/>
    </source>
</evidence>
<dbReference type="InterPro" id="IPR017871">
    <property type="entry name" value="ABC_transporter-like_CS"/>
</dbReference>
<dbReference type="SMART" id="SM00382">
    <property type="entry name" value="AAA"/>
    <property type="match status" value="1"/>
</dbReference>
<dbReference type="GO" id="GO:0140359">
    <property type="term" value="F:ABC-type transporter activity"/>
    <property type="evidence" value="ECO:0007669"/>
    <property type="project" value="InterPro"/>
</dbReference>
<dbReference type="InterPro" id="IPR003439">
    <property type="entry name" value="ABC_transporter-like_ATP-bd"/>
</dbReference>
<dbReference type="GeneID" id="60991252"/>
<dbReference type="GO" id="GO:0005524">
    <property type="term" value="F:ATP binding"/>
    <property type="evidence" value="ECO:0007669"/>
    <property type="project" value="UniProtKB-KW"/>
</dbReference>
<dbReference type="InterPro" id="IPR003593">
    <property type="entry name" value="AAA+_ATPase"/>
</dbReference>
<comment type="caution">
    <text evidence="10">The sequence shown here is derived from an EMBL/GenBank/DDBJ whole genome shotgun (WGS) entry which is preliminary data.</text>
</comment>
<dbReference type="SUPFAM" id="SSF90123">
    <property type="entry name" value="ABC transporter transmembrane region"/>
    <property type="match status" value="1"/>
</dbReference>
<evidence type="ECO:0000256" key="2">
    <source>
        <dbReference type="ARBA" id="ARBA00022692"/>
    </source>
</evidence>
<dbReference type="PROSITE" id="PS50893">
    <property type="entry name" value="ABC_TRANSPORTER_2"/>
    <property type="match status" value="1"/>
</dbReference>
<dbReference type="PROSITE" id="PS50929">
    <property type="entry name" value="ABC_TM1F"/>
    <property type="match status" value="1"/>
</dbReference>
<dbReference type="CDD" id="cd03246">
    <property type="entry name" value="ABCC_Protease_Secretion"/>
    <property type="match status" value="1"/>
</dbReference>
<dbReference type="InterPro" id="IPR047957">
    <property type="entry name" value="ABC_AprD-like_6TM"/>
</dbReference>
<feature type="transmembrane region" description="Helical" evidence="7">
    <location>
        <begin position="124"/>
        <end position="146"/>
    </location>
</feature>
<protein>
    <submittedName>
        <fullName evidence="10">Type I secretion system ATPase</fullName>
    </submittedName>
</protein>
<keyword evidence="5 7" id="KW-1133">Transmembrane helix</keyword>
<keyword evidence="3" id="KW-0547">Nucleotide-binding</keyword>
<dbReference type="InterPro" id="IPR011527">
    <property type="entry name" value="ABC1_TM_dom"/>
</dbReference>
<dbReference type="eggNOG" id="COG4618">
    <property type="taxonomic scope" value="Bacteria"/>
</dbReference>
<evidence type="ECO:0000256" key="3">
    <source>
        <dbReference type="ARBA" id="ARBA00022741"/>
    </source>
</evidence>
<dbReference type="SUPFAM" id="SSF52540">
    <property type="entry name" value="P-loop containing nucleoside triphosphate hydrolases"/>
    <property type="match status" value="1"/>
</dbReference>
<evidence type="ECO:0000256" key="6">
    <source>
        <dbReference type="ARBA" id="ARBA00023136"/>
    </source>
</evidence>
<dbReference type="EMBL" id="ACVQ01000022">
    <property type="protein sequence ID" value="EET79341.1"/>
    <property type="molecule type" value="Genomic_DNA"/>
</dbReference>
<evidence type="ECO:0000256" key="1">
    <source>
        <dbReference type="ARBA" id="ARBA00004651"/>
    </source>
</evidence>
<dbReference type="InterPro" id="IPR027417">
    <property type="entry name" value="P-loop_NTPase"/>
</dbReference>
<dbReference type="NCBIfam" id="TIGR01842">
    <property type="entry name" value="type_I_sec_PrtD"/>
    <property type="match status" value="1"/>
</dbReference>
<keyword evidence="11" id="KW-1185">Reference proteome</keyword>
<reference evidence="10 11" key="1">
    <citation type="submission" date="2009-07" db="EMBL/GenBank/DDBJ databases">
        <authorList>
            <person name="Madupu R."/>
            <person name="Sebastian Y."/>
            <person name="Durkin A.S."/>
            <person name="Torralba M."/>
            <person name="Methe B."/>
            <person name="Sutton G.G."/>
            <person name="Strausberg R.L."/>
            <person name="Nelson K.E."/>
        </authorList>
    </citation>
    <scope>NUCLEOTIDE SEQUENCE [LARGE SCALE GENOMIC DNA]</scope>
    <source>
        <strain evidence="10 11">RM3277</strain>
    </source>
</reference>
<dbReference type="STRING" id="553219.CAMSH0001_1619"/>
<keyword evidence="4" id="KW-0067">ATP-binding</keyword>
<keyword evidence="6 7" id="KW-0472">Membrane</keyword>
<dbReference type="InterPro" id="IPR036640">
    <property type="entry name" value="ABC1_TM_sf"/>
</dbReference>
<feature type="transmembrane region" description="Helical" evidence="7">
    <location>
        <begin position="16"/>
        <end position="42"/>
    </location>
</feature>
<dbReference type="Pfam" id="PF00664">
    <property type="entry name" value="ABC_membrane"/>
    <property type="match status" value="1"/>
</dbReference>
<feature type="transmembrane region" description="Helical" evidence="7">
    <location>
        <begin position="242"/>
        <end position="261"/>
    </location>
</feature>
<dbReference type="GO" id="GO:0030256">
    <property type="term" value="C:type I protein secretion system complex"/>
    <property type="evidence" value="ECO:0007669"/>
    <property type="project" value="InterPro"/>
</dbReference>
<dbReference type="PROSITE" id="PS00211">
    <property type="entry name" value="ABC_TRANSPORTER_1"/>
    <property type="match status" value="1"/>
</dbReference>
<evidence type="ECO:0000256" key="4">
    <source>
        <dbReference type="ARBA" id="ARBA00022840"/>
    </source>
</evidence>
<comment type="subcellular location">
    <subcellularLocation>
        <location evidence="1">Cell membrane</location>
        <topology evidence="1">Multi-pass membrane protein</topology>
    </subcellularLocation>
</comment>
<dbReference type="PANTHER" id="PTHR24221">
    <property type="entry name" value="ATP-BINDING CASSETTE SUB-FAMILY B"/>
    <property type="match status" value="1"/>
</dbReference>
<feature type="domain" description="ABC transporter" evidence="8">
    <location>
        <begin position="328"/>
        <end position="560"/>
    </location>
</feature>
<keyword evidence="2 7" id="KW-0812">Transmembrane</keyword>
<accession>C6RGY5</accession>
<dbReference type="GO" id="GO:0034040">
    <property type="term" value="F:ATPase-coupled lipid transmembrane transporter activity"/>
    <property type="evidence" value="ECO:0007669"/>
    <property type="project" value="TreeGrafter"/>
</dbReference>
<dbReference type="CDD" id="cd18586">
    <property type="entry name" value="ABC_6TM_PrtD_like"/>
    <property type="match status" value="1"/>
</dbReference>
<evidence type="ECO:0000256" key="5">
    <source>
        <dbReference type="ARBA" id="ARBA00022989"/>
    </source>
</evidence>
<evidence type="ECO:0000259" key="8">
    <source>
        <dbReference type="PROSITE" id="PS50893"/>
    </source>
</evidence>
<dbReference type="GO" id="GO:0030253">
    <property type="term" value="P:protein secretion by the type I secretion system"/>
    <property type="evidence" value="ECO:0007669"/>
    <property type="project" value="InterPro"/>
</dbReference>
<dbReference type="Pfam" id="PF00005">
    <property type="entry name" value="ABC_tran"/>
    <property type="match status" value="1"/>
</dbReference>
<evidence type="ECO:0000313" key="11">
    <source>
        <dbReference type="Proteomes" id="UP000003107"/>
    </source>
</evidence>
<feature type="transmembrane region" description="Helical" evidence="7">
    <location>
        <begin position="152"/>
        <end position="170"/>
    </location>
</feature>
<feature type="transmembrane region" description="Helical" evidence="7">
    <location>
        <begin position="54"/>
        <end position="74"/>
    </location>
</feature>
<gene>
    <name evidence="10" type="ORF">CAMSH0001_1619</name>
</gene>
<dbReference type="PANTHER" id="PTHR24221:SF248">
    <property type="entry name" value="ABC TRANSPORTER TRANSMEMBRANE REGION"/>
    <property type="match status" value="1"/>
</dbReference>
<feature type="domain" description="ABC transmembrane type-1" evidence="9">
    <location>
        <begin position="20"/>
        <end position="295"/>
    </location>
</feature>
<dbReference type="OrthoDB" id="9760168at2"/>
<evidence type="ECO:0000256" key="7">
    <source>
        <dbReference type="SAM" id="Phobius"/>
    </source>
</evidence>
<dbReference type="AlphaFoldDB" id="C6RGY5"/>
<dbReference type="Gene3D" id="3.40.50.300">
    <property type="entry name" value="P-loop containing nucleotide triphosphate hydrolases"/>
    <property type="match status" value="1"/>
</dbReference>
<evidence type="ECO:0000259" key="9">
    <source>
        <dbReference type="PROSITE" id="PS50929"/>
    </source>
</evidence>